<dbReference type="GO" id="GO:0016780">
    <property type="term" value="F:phosphotransferase activity, for other substituted phosphate groups"/>
    <property type="evidence" value="ECO:0007669"/>
    <property type="project" value="TreeGrafter"/>
</dbReference>
<feature type="non-terminal residue" evidence="2">
    <location>
        <position position="1"/>
    </location>
</feature>
<feature type="domain" description="Bacterial sugar transferase" evidence="1">
    <location>
        <begin position="1"/>
        <end position="102"/>
    </location>
</feature>
<dbReference type="EMBL" id="BARV01022034">
    <property type="protein sequence ID" value="GAI30337.1"/>
    <property type="molecule type" value="Genomic_DNA"/>
</dbReference>
<dbReference type="AlphaFoldDB" id="X1MFA7"/>
<dbReference type="PANTHER" id="PTHR30576">
    <property type="entry name" value="COLANIC BIOSYNTHESIS UDP-GLUCOSE LIPID CARRIER TRANSFERASE"/>
    <property type="match status" value="1"/>
</dbReference>
<dbReference type="InterPro" id="IPR003362">
    <property type="entry name" value="Bact_transf"/>
</dbReference>
<dbReference type="Pfam" id="PF02397">
    <property type="entry name" value="Bac_transf"/>
    <property type="match status" value="1"/>
</dbReference>
<comment type="caution">
    <text evidence="2">The sequence shown here is derived from an EMBL/GenBank/DDBJ whole genome shotgun (WGS) entry which is preliminary data.</text>
</comment>
<organism evidence="2">
    <name type="scientific">marine sediment metagenome</name>
    <dbReference type="NCBI Taxonomy" id="412755"/>
    <lineage>
        <taxon>unclassified sequences</taxon>
        <taxon>metagenomes</taxon>
        <taxon>ecological metagenomes</taxon>
    </lineage>
</organism>
<evidence type="ECO:0000313" key="2">
    <source>
        <dbReference type="EMBL" id="GAI30337.1"/>
    </source>
</evidence>
<reference evidence="2" key="1">
    <citation type="journal article" date="2014" name="Front. Microbiol.">
        <title>High frequency of phylogenetically diverse reductive dehalogenase-homologous genes in deep subseafloor sedimentary metagenomes.</title>
        <authorList>
            <person name="Kawai M."/>
            <person name="Futagami T."/>
            <person name="Toyoda A."/>
            <person name="Takaki Y."/>
            <person name="Nishi S."/>
            <person name="Hori S."/>
            <person name="Arai W."/>
            <person name="Tsubouchi T."/>
            <person name="Morono Y."/>
            <person name="Uchiyama I."/>
            <person name="Ito T."/>
            <person name="Fujiyama A."/>
            <person name="Inagaki F."/>
            <person name="Takami H."/>
        </authorList>
    </citation>
    <scope>NUCLEOTIDE SEQUENCE</scope>
    <source>
        <strain evidence="2">Expedition CK06-06</strain>
    </source>
</reference>
<evidence type="ECO:0000259" key="1">
    <source>
        <dbReference type="Pfam" id="PF02397"/>
    </source>
</evidence>
<proteinExistence type="predicted"/>
<accession>X1MFA7</accession>
<dbReference type="PANTHER" id="PTHR30576:SF0">
    <property type="entry name" value="UNDECAPRENYL-PHOSPHATE N-ACETYLGALACTOSAMINYL 1-PHOSPHATE TRANSFERASE-RELATED"/>
    <property type="match status" value="1"/>
</dbReference>
<sequence>VGYFLRRLHLDEIPQFFNILKGEMSLVGPRPERPVFVQEFKRNIPGYYRRYVVRPGITGLAQLYGGYETSAENKLKYDLAYINNWSLGMDLNIFFMSTEIILRGRI</sequence>
<protein>
    <recommendedName>
        <fullName evidence="1">Bacterial sugar transferase domain-containing protein</fullName>
    </recommendedName>
</protein>
<gene>
    <name evidence="2" type="ORF">S06H3_36386</name>
</gene>
<name>X1MFA7_9ZZZZ</name>